<keyword evidence="1" id="KW-0418">Kinase</keyword>
<gene>
    <name evidence="1" type="primary">tmk</name>
    <name evidence="1" type="ORF">A6302_01870</name>
</gene>
<dbReference type="InterPro" id="IPR027417">
    <property type="entry name" value="P-loop_NTPase"/>
</dbReference>
<sequence length="50" mass="5413">MHEQRRQGFLAIAARNPVRCRVIDAGRSVEVIAADIAAAVDALLGARERV</sequence>
<comment type="caution">
    <text evidence="1">The sequence shown here is derived from an EMBL/GenBank/DDBJ whole genome shotgun (WGS) entry which is preliminary data.</text>
</comment>
<evidence type="ECO:0000313" key="2">
    <source>
        <dbReference type="Proteomes" id="UP000094622"/>
    </source>
</evidence>
<proteinExistence type="predicted"/>
<protein>
    <submittedName>
        <fullName evidence="1">Thymidylate kinase</fullName>
        <ecNumber evidence="1">2.7.4.9</ecNumber>
    </submittedName>
</protein>
<reference evidence="1 2" key="1">
    <citation type="submission" date="2016-07" db="EMBL/GenBank/DDBJ databases">
        <title>Draft Genome Sequence of Methylobrevis pamukkalensis PK2.</title>
        <authorList>
            <person name="Vasilenko O.V."/>
            <person name="Doronina N.V."/>
            <person name="Shmareva M.N."/>
            <person name="Tarlachkov S.V."/>
            <person name="Mustakhimov I."/>
            <person name="Trotsenko Y.A."/>
        </authorList>
    </citation>
    <scope>NUCLEOTIDE SEQUENCE [LARGE SCALE GENOMIC DNA]</scope>
    <source>
        <strain evidence="1 2">PK2</strain>
    </source>
</reference>
<dbReference type="EMBL" id="MCRJ01000038">
    <property type="protein sequence ID" value="ODN70823.1"/>
    <property type="molecule type" value="Genomic_DNA"/>
</dbReference>
<dbReference type="AlphaFoldDB" id="A0A1E3H3B7"/>
<keyword evidence="2" id="KW-1185">Reference proteome</keyword>
<dbReference type="GO" id="GO:0004798">
    <property type="term" value="F:dTMP kinase activity"/>
    <property type="evidence" value="ECO:0007669"/>
    <property type="project" value="UniProtKB-EC"/>
</dbReference>
<organism evidence="1 2">
    <name type="scientific">Methylobrevis pamukkalensis</name>
    <dbReference type="NCBI Taxonomy" id="1439726"/>
    <lineage>
        <taxon>Bacteria</taxon>
        <taxon>Pseudomonadati</taxon>
        <taxon>Pseudomonadota</taxon>
        <taxon>Alphaproteobacteria</taxon>
        <taxon>Hyphomicrobiales</taxon>
        <taxon>Pleomorphomonadaceae</taxon>
        <taxon>Methylobrevis</taxon>
    </lineage>
</organism>
<name>A0A1E3H3B7_9HYPH</name>
<evidence type="ECO:0000313" key="1">
    <source>
        <dbReference type="EMBL" id="ODN70823.1"/>
    </source>
</evidence>
<dbReference type="Proteomes" id="UP000094622">
    <property type="component" value="Unassembled WGS sequence"/>
</dbReference>
<keyword evidence="1" id="KW-0808">Transferase</keyword>
<dbReference type="EC" id="2.7.4.9" evidence="1"/>
<accession>A0A1E3H3B7</accession>
<dbReference type="Gene3D" id="3.40.50.300">
    <property type="entry name" value="P-loop containing nucleotide triphosphate hydrolases"/>
    <property type="match status" value="1"/>
</dbReference>